<dbReference type="PANTHER" id="PTHR12894">
    <property type="entry name" value="CNH DOMAIN CONTAINING"/>
    <property type="match status" value="1"/>
</dbReference>
<evidence type="ECO:0000256" key="1">
    <source>
        <dbReference type="ARBA" id="ARBA00004184"/>
    </source>
</evidence>
<dbReference type="Pfam" id="PF10366">
    <property type="entry name" value="Vps39_1"/>
    <property type="match status" value="1"/>
</dbReference>
<protein>
    <recommendedName>
        <fullName evidence="5">CNH domain-containing protein</fullName>
    </recommendedName>
</protein>
<accession>A0ABD2NY07</accession>
<feature type="repeat" description="CHCR" evidence="4">
    <location>
        <begin position="420"/>
        <end position="572"/>
    </location>
</feature>
<reference evidence="6 7" key="1">
    <citation type="journal article" date="2021" name="BMC Biol.">
        <title>Horizontally acquired antibacterial genes associated with adaptive radiation of ladybird beetles.</title>
        <authorList>
            <person name="Li H.S."/>
            <person name="Tang X.F."/>
            <person name="Huang Y.H."/>
            <person name="Xu Z.Y."/>
            <person name="Chen M.L."/>
            <person name="Du X.Y."/>
            <person name="Qiu B.Y."/>
            <person name="Chen P.T."/>
            <person name="Zhang W."/>
            <person name="Slipinski A."/>
            <person name="Escalona H.E."/>
            <person name="Waterhouse R.M."/>
            <person name="Zwick A."/>
            <person name="Pang H."/>
        </authorList>
    </citation>
    <scope>NUCLEOTIDE SEQUENCE [LARGE SCALE GENOMIC DNA]</scope>
    <source>
        <strain evidence="6">SYSU2018</strain>
    </source>
</reference>
<keyword evidence="2" id="KW-0472">Membrane</keyword>
<dbReference type="PANTHER" id="PTHR12894:SF49">
    <property type="entry name" value="VAM6_VPS39-LIKE PROTEIN"/>
    <property type="match status" value="1"/>
</dbReference>
<evidence type="ECO:0000313" key="7">
    <source>
        <dbReference type="Proteomes" id="UP001516400"/>
    </source>
</evidence>
<dbReference type="GO" id="GO:0012505">
    <property type="term" value="C:endomembrane system"/>
    <property type="evidence" value="ECO:0007669"/>
    <property type="project" value="UniProtKB-SubCell"/>
</dbReference>
<dbReference type="EMBL" id="JABFTP020000144">
    <property type="protein sequence ID" value="KAL3283596.1"/>
    <property type="molecule type" value="Genomic_DNA"/>
</dbReference>
<evidence type="ECO:0000256" key="3">
    <source>
        <dbReference type="ARBA" id="ARBA00038201"/>
    </source>
</evidence>
<keyword evidence="7" id="KW-1185">Reference proteome</keyword>
<organism evidence="6 7">
    <name type="scientific">Cryptolaemus montrouzieri</name>
    <dbReference type="NCBI Taxonomy" id="559131"/>
    <lineage>
        <taxon>Eukaryota</taxon>
        <taxon>Metazoa</taxon>
        <taxon>Ecdysozoa</taxon>
        <taxon>Arthropoda</taxon>
        <taxon>Hexapoda</taxon>
        <taxon>Insecta</taxon>
        <taxon>Pterygota</taxon>
        <taxon>Neoptera</taxon>
        <taxon>Endopterygota</taxon>
        <taxon>Coleoptera</taxon>
        <taxon>Polyphaga</taxon>
        <taxon>Cucujiformia</taxon>
        <taxon>Coccinelloidea</taxon>
        <taxon>Coccinellidae</taxon>
        <taxon>Scymninae</taxon>
        <taxon>Scymnini</taxon>
        <taxon>Cryptolaemus</taxon>
    </lineage>
</organism>
<name>A0ABD2NY07_9CUCU</name>
<dbReference type="GO" id="GO:0016050">
    <property type="term" value="P:vesicle organization"/>
    <property type="evidence" value="ECO:0007669"/>
    <property type="project" value="UniProtKB-ARBA"/>
</dbReference>
<evidence type="ECO:0000256" key="4">
    <source>
        <dbReference type="PROSITE-ProRule" id="PRU01006"/>
    </source>
</evidence>
<dbReference type="PROSITE" id="PS50236">
    <property type="entry name" value="CHCR"/>
    <property type="match status" value="1"/>
</dbReference>
<comment type="caution">
    <text evidence="6">The sequence shown here is derived from an EMBL/GenBank/DDBJ whole genome shotgun (WGS) entry which is preliminary data.</text>
</comment>
<dbReference type="Pfam" id="PF00780">
    <property type="entry name" value="CNH"/>
    <property type="match status" value="1"/>
</dbReference>
<sequence>MAVVVKRKLQLYYLKNNEFMQLGDDINLSEIPRCIIWSQESISIGYKGEYALVDLSDKNKQTELFPTSGSRSSEPCMVRVSERAYALCRDSQTVLVNVKGETEVTTALRWSDVPLALAWDEPYAIAALSDKVEIKTPDAPGITQTFDELAKVRFLVTCRQGRVYAASLSQVWAISGINIAKQRKLLLEAKQFQLALKLTSISDECEEDKKEKVHHIQTLLAYDLFANKHFQESMKEFQMLKTDPYDVIRLFPELLPQQSGENVPQTGQALVGKDLETGLLALIDYLTDIRHPLKLEVANNDSKSKSALHLLQIIDTTLLKCYLQTNDALVAPLLRLNYCHLAEAEKVLKKMGRHNELVILYQTKGQHRKALELLKSEKAVERTIKYLQHLGPDQVGLVLEFANWVLIESPEEGLRIFTEYNPDDEQPPKPRVLDFLLRSHPTVVIPYLEHVVHVWKDTNPLFHNALVHQYREKSTEDQTDLHRRMLLEFLEKSQHYVPESVLAQFPNEGFLEERAVILGRLGRHDQALATYIRVLGDIDKALKYCDKVYDQNNPKSKGVYVSLLKLILDPESFSPPGGVLSPTTATPNVELALKIMEENAPRLDPLETLTYLPENVPVARIRSFLLIALQKAISDRRKAQLLKGLLYAEHLQCQELRFRLQAQKVLITELNVCPVCKKRFGNQSALVRYPNGDVVHYSCQDKKLQPL</sequence>
<proteinExistence type="inferred from homology"/>
<dbReference type="Pfam" id="PF10367">
    <property type="entry name" value="zf-Vps39_C"/>
    <property type="match status" value="1"/>
</dbReference>
<evidence type="ECO:0000256" key="2">
    <source>
        <dbReference type="ARBA" id="ARBA00023136"/>
    </source>
</evidence>
<dbReference type="InterPro" id="IPR019452">
    <property type="entry name" value="VPS39/TGF_beta_rcpt-assoc_1"/>
</dbReference>
<dbReference type="InterPro" id="IPR019453">
    <property type="entry name" value="VPS39/TGFA1_Znf"/>
</dbReference>
<dbReference type="Proteomes" id="UP001516400">
    <property type="component" value="Unassembled WGS sequence"/>
</dbReference>
<dbReference type="InterPro" id="IPR000547">
    <property type="entry name" value="Clathrin_H-chain/VPS_repeat"/>
</dbReference>
<gene>
    <name evidence="6" type="ORF">HHI36_006734</name>
</gene>
<dbReference type="InterPro" id="IPR032914">
    <property type="entry name" value="Vam6/VPS39/TRAP1"/>
</dbReference>
<evidence type="ECO:0000313" key="6">
    <source>
        <dbReference type="EMBL" id="KAL3283596.1"/>
    </source>
</evidence>
<feature type="domain" description="CNH" evidence="5">
    <location>
        <begin position="1"/>
        <end position="162"/>
    </location>
</feature>
<dbReference type="GO" id="GO:0006886">
    <property type="term" value="P:intracellular protein transport"/>
    <property type="evidence" value="ECO:0007669"/>
    <property type="project" value="UniProtKB-UniRule"/>
</dbReference>
<comment type="subcellular location">
    <subcellularLocation>
        <location evidence="1">Endomembrane system</location>
        <topology evidence="1">Peripheral membrane protein</topology>
    </subcellularLocation>
</comment>
<dbReference type="Pfam" id="PF23556">
    <property type="entry name" value="TPR_Vps41"/>
    <property type="match status" value="1"/>
</dbReference>
<evidence type="ECO:0000259" key="5">
    <source>
        <dbReference type="PROSITE" id="PS50219"/>
    </source>
</evidence>
<dbReference type="AlphaFoldDB" id="A0ABD2NY07"/>
<dbReference type="PROSITE" id="PS50219">
    <property type="entry name" value="CNH"/>
    <property type="match status" value="1"/>
</dbReference>
<dbReference type="InterPro" id="IPR001180">
    <property type="entry name" value="CNH_dom"/>
</dbReference>
<comment type="similarity">
    <text evidence="3">Belongs to the VAM6/VPS39 family.</text>
</comment>